<accession>A0A1X9NC73</accession>
<dbReference type="Gene3D" id="2.40.33.20">
    <property type="entry name" value="PK beta-barrel domain-like"/>
    <property type="match status" value="1"/>
</dbReference>
<dbReference type="GO" id="GO:0003824">
    <property type="term" value="F:catalytic activity"/>
    <property type="evidence" value="ECO:0007669"/>
    <property type="project" value="InterPro"/>
</dbReference>
<dbReference type="AlphaFoldDB" id="A0A1X9NC73"/>
<dbReference type="InterPro" id="IPR005302">
    <property type="entry name" value="MoCF_Sase_C"/>
</dbReference>
<dbReference type="Pfam" id="PF03473">
    <property type="entry name" value="MOSC"/>
    <property type="match status" value="1"/>
</dbReference>
<dbReference type="PANTHER" id="PTHR36930:SF1">
    <property type="entry name" value="MOSC DOMAIN-CONTAINING PROTEIN"/>
    <property type="match status" value="1"/>
</dbReference>
<dbReference type="GO" id="GO:0030170">
    <property type="term" value="F:pyridoxal phosphate binding"/>
    <property type="evidence" value="ECO:0007669"/>
    <property type="project" value="InterPro"/>
</dbReference>
<protein>
    <recommendedName>
        <fullName evidence="1">MOSC domain-containing protein</fullName>
    </recommendedName>
</protein>
<dbReference type="PROSITE" id="PS51340">
    <property type="entry name" value="MOSC"/>
    <property type="match status" value="1"/>
</dbReference>
<dbReference type="Proteomes" id="UP000193450">
    <property type="component" value="Chromosome"/>
</dbReference>
<keyword evidence="3" id="KW-1185">Reference proteome</keyword>
<reference evidence="2 3" key="1">
    <citation type="submission" date="2016-11" db="EMBL/GenBank/DDBJ databases">
        <title>Trade-off between light-utilization and light-protection in marine flavobacteria.</title>
        <authorList>
            <person name="Kumagai Y."/>
        </authorList>
    </citation>
    <scope>NUCLEOTIDE SEQUENCE [LARGE SCALE GENOMIC DNA]</scope>
    <source>
        <strain evidence="2 3">NBRC 107125</strain>
    </source>
</reference>
<dbReference type="SUPFAM" id="SSF50800">
    <property type="entry name" value="PK beta-barrel domain-like"/>
    <property type="match status" value="1"/>
</dbReference>
<evidence type="ECO:0000313" key="3">
    <source>
        <dbReference type="Proteomes" id="UP000193450"/>
    </source>
</evidence>
<dbReference type="EMBL" id="CP019343">
    <property type="protein sequence ID" value="ARN74771.1"/>
    <property type="molecule type" value="Genomic_DNA"/>
</dbReference>
<dbReference type="InterPro" id="IPR052716">
    <property type="entry name" value="MOSC_domain"/>
</dbReference>
<proteinExistence type="predicted"/>
<gene>
    <name evidence="2" type="ORF">BST96_11965</name>
</gene>
<dbReference type="InterPro" id="IPR011037">
    <property type="entry name" value="Pyrv_Knase-like_insert_dom_sf"/>
</dbReference>
<dbReference type="OrthoDB" id="1550913at2"/>
<dbReference type="GO" id="GO:0030151">
    <property type="term" value="F:molybdenum ion binding"/>
    <property type="evidence" value="ECO:0007669"/>
    <property type="project" value="InterPro"/>
</dbReference>
<organism evidence="2 3">
    <name type="scientific">Oceanicoccus sagamiensis</name>
    <dbReference type="NCBI Taxonomy" id="716816"/>
    <lineage>
        <taxon>Bacteria</taxon>
        <taxon>Pseudomonadati</taxon>
        <taxon>Pseudomonadota</taxon>
        <taxon>Gammaproteobacteria</taxon>
        <taxon>Cellvibrionales</taxon>
        <taxon>Spongiibacteraceae</taxon>
        <taxon>Oceanicoccus</taxon>
    </lineage>
</organism>
<dbReference type="KEGG" id="osg:BST96_11965"/>
<name>A0A1X9NC73_9GAMM</name>
<dbReference type="PANTHER" id="PTHR36930">
    <property type="entry name" value="METAL-SULFUR CLUSTER BIOSYNTHESIS PROTEINS YUAD-RELATED"/>
    <property type="match status" value="1"/>
</dbReference>
<feature type="domain" description="MOSC" evidence="1">
    <location>
        <begin position="17"/>
        <end position="145"/>
    </location>
</feature>
<sequence>MATLTGIALRKKSKQPMVTLSTTTVSVEFGVANDLRGKPGKRQVTVMSEECWVAACKEAGTELPWTARRANLLVSGISFSRQDLGKIISLGDVQLRITDETAPCHWMDKTYPGLRSALTPAWRGGVCCQVIQAGKITTGDTVTVSS</sequence>
<dbReference type="STRING" id="716816.BST96_11965"/>
<evidence type="ECO:0000313" key="2">
    <source>
        <dbReference type="EMBL" id="ARN74771.1"/>
    </source>
</evidence>
<evidence type="ECO:0000259" key="1">
    <source>
        <dbReference type="PROSITE" id="PS51340"/>
    </source>
</evidence>
<dbReference type="RefSeq" id="WP_085758932.1">
    <property type="nucleotide sequence ID" value="NZ_CP019343.1"/>
</dbReference>